<evidence type="ECO:0000313" key="2">
    <source>
        <dbReference type="Proteomes" id="UP000324222"/>
    </source>
</evidence>
<comment type="caution">
    <text evidence="1">The sequence shown here is derived from an EMBL/GenBank/DDBJ whole genome shotgun (WGS) entry which is preliminary data.</text>
</comment>
<reference evidence="1 2" key="1">
    <citation type="submission" date="2019-05" db="EMBL/GenBank/DDBJ databases">
        <title>Another draft genome of Portunus trituberculatus and its Hox gene families provides insights of decapod evolution.</title>
        <authorList>
            <person name="Jeong J.-H."/>
            <person name="Song I."/>
            <person name="Kim S."/>
            <person name="Choi T."/>
            <person name="Kim D."/>
            <person name="Ryu S."/>
            <person name="Kim W."/>
        </authorList>
    </citation>
    <scope>NUCLEOTIDE SEQUENCE [LARGE SCALE GENOMIC DNA]</scope>
    <source>
        <tissue evidence="1">Muscle</tissue>
    </source>
</reference>
<proteinExistence type="predicted"/>
<gene>
    <name evidence="1" type="ORF">E2C01_065860</name>
</gene>
<accession>A0A5B7HGP9</accession>
<name>A0A5B7HGP9_PORTR</name>
<dbReference type="Proteomes" id="UP000324222">
    <property type="component" value="Unassembled WGS sequence"/>
</dbReference>
<organism evidence="1 2">
    <name type="scientific">Portunus trituberculatus</name>
    <name type="common">Swimming crab</name>
    <name type="synonym">Neptunus trituberculatus</name>
    <dbReference type="NCBI Taxonomy" id="210409"/>
    <lineage>
        <taxon>Eukaryota</taxon>
        <taxon>Metazoa</taxon>
        <taxon>Ecdysozoa</taxon>
        <taxon>Arthropoda</taxon>
        <taxon>Crustacea</taxon>
        <taxon>Multicrustacea</taxon>
        <taxon>Malacostraca</taxon>
        <taxon>Eumalacostraca</taxon>
        <taxon>Eucarida</taxon>
        <taxon>Decapoda</taxon>
        <taxon>Pleocyemata</taxon>
        <taxon>Brachyura</taxon>
        <taxon>Eubrachyura</taxon>
        <taxon>Portunoidea</taxon>
        <taxon>Portunidae</taxon>
        <taxon>Portuninae</taxon>
        <taxon>Portunus</taxon>
    </lineage>
</organism>
<evidence type="ECO:0000313" key="1">
    <source>
        <dbReference type="EMBL" id="MPC71580.1"/>
    </source>
</evidence>
<protein>
    <submittedName>
        <fullName evidence="1">Uncharacterized protein</fullName>
    </submittedName>
</protein>
<dbReference type="AlphaFoldDB" id="A0A5B7HGP9"/>
<keyword evidence="2" id="KW-1185">Reference proteome</keyword>
<dbReference type="EMBL" id="VSRR010033143">
    <property type="protein sequence ID" value="MPC71580.1"/>
    <property type="molecule type" value="Genomic_DNA"/>
</dbReference>
<sequence length="43" mass="4605">MWVSALWMYGISSMGEGICTSESVGKTLLTTQSVHGSNNSTRP</sequence>